<dbReference type="EMBL" id="KL584710">
    <property type="protein sequence ID" value="KEQ73105.1"/>
    <property type="molecule type" value="Genomic_DNA"/>
</dbReference>
<evidence type="ECO:0000313" key="2">
    <source>
        <dbReference type="EMBL" id="KEQ73105.1"/>
    </source>
</evidence>
<gene>
    <name evidence="2" type="ORF">M436DRAFT_82362</name>
</gene>
<accession>A0A074WJ33</accession>
<name>A0A074WJ33_9PEZI</name>
<sequence length="83" mass="9167">MNTSGKQGQNTAGFQGQRTGATGKGPDMICKILDKLEHKFGGQRFKDPANDAKNRALNQKLARRIMTIAPKVLKKLPKMLARM</sequence>
<dbReference type="OrthoDB" id="5415852at2759"/>
<evidence type="ECO:0000313" key="3">
    <source>
        <dbReference type="Proteomes" id="UP000027730"/>
    </source>
</evidence>
<feature type="compositionally biased region" description="Polar residues" evidence="1">
    <location>
        <begin position="1"/>
        <end position="20"/>
    </location>
</feature>
<dbReference type="HOGENOM" id="CLU_2542203_0_0_1"/>
<reference evidence="2 3" key="1">
    <citation type="journal article" date="2014" name="BMC Genomics">
        <title>Genome sequencing of four Aureobasidium pullulans varieties: biotechnological potential, stress tolerance, and description of new species.</title>
        <authorList>
            <person name="Gostin Ar C."/>
            <person name="Ohm R.A."/>
            <person name="Kogej T."/>
            <person name="Sonjak S."/>
            <person name="Turk M."/>
            <person name="Zajc J."/>
            <person name="Zalar P."/>
            <person name="Grube M."/>
            <person name="Sun H."/>
            <person name="Han J."/>
            <person name="Sharma A."/>
            <person name="Chiniquy J."/>
            <person name="Ngan C.Y."/>
            <person name="Lipzen A."/>
            <person name="Barry K."/>
            <person name="Grigoriev I.V."/>
            <person name="Gunde-Cimerman N."/>
        </authorList>
    </citation>
    <scope>NUCLEOTIDE SEQUENCE [LARGE SCALE GENOMIC DNA]</scope>
    <source>
        <strain evidence="2 3">CBS 147.97</strain>
    </source>
</reference>
<proteinExistence type="predicted"/>
<evidence type="ECO:0000256" key="1">
    <source>
        <dbReference type="SAM" id="MobiDB-lite"/>
    </source>
</evidence>
<dbReference type="AlphaFoldDB" id="A0A074WJ33"/>
<protein>
    <submittedName>
        <fullName evidence="2">Uncharacterized protein</fullName>
    </submittedName>
</protein>
<dbReference type="RefSeq" id="XP_013427322.1">
    <property type="nucleotide sequence ID" value="XM_013571868.1"/>
</dbReference>
<dbReference type="GeneID" id="25416980"/>
<organism evidence="2 3">
    <name type="scientific">Aureobasidium namibiae CBS 147.97</name>
    <dbReference type="NCBI Taxonomy" id="1043004"/>
    <lineage>
        <taxon>Eukaryota</taxon>
        <taxon>Fungi</taxon>
        <taxon>Dikarya</taxon>
        <taxon>Ascomycota</taxon>
        <taxon>Pezizomycotina</taxon>
        <taxon>Dothideomycetes</taxon>
        <taxon>Dothideomycetidae</taxon>
        <taxon>Dothideales</taxon>
        <taxon>Saccotheciaceae</taxon>
        <taxon>Aureobasidium</taxon>
    </lineage>
</organism>
<dbReference type="Proteomes" id="UP000027730">
    <property type="component" value="Unassembled WGS sequence"/>
</dbReference>
<keyword evidence="3" id="KW-1185">Reference proteome</keyword>
<feature type="region of interest" description="Disordered" evidence="1">
    <location>
        <begin position="1"/>
        <end position="25"/>
    </location>
</feature>